<dbReference type="Proteomes" id="UP000256514">
    <property type="component" value="Unassembled WGS sequence"/>
</dbReference>
<organism evidence="2 3">
    <name type="scientific">Helicobacter equorum</name>
    <dbReference type="NCBI Taxonomy" id="361872"/>
    <lineage>
        <taxon>Bacteria</taxon>
        <taxon>Pseudomonadati</taxon>
        <taxon>Campylobacterota</taxon>
        <taxon>Epsilonproteobacteria</taxon>
        <taxon>Campylobacterales</taxon>
        <taxon>Helicobacteraceae</taxon>
        <taxon>Helicobacter</taxon>
    </lineage>
</organism>
<reference evidence="2 3" key="1">
    <citation type="submission" date="2018-04" db="EMBL/GenBank/DDBJ databases">
        <title>Novel Campyloabacter and Helicobacter Species and Strains.</title>
        <authorList>
            <person name="Mannion A.J."/>
            <person name="Shen Z."/>
            <person name="Fox J.G."/>
        </authorList>
    </citation>
    <scope>NUCLEOTIDE SEQUENCE [LARGE SCALE GENOMIC DNA]</scope>
    <source>
        <strain evidence="2 3">MIT 12-6600</strain>
    </source>
</reference>
<dbReference type="InterPro" id="IPR009488">
    <property type="entry name" value="DUF1104"/>
</dbReference>
<name>A0A3D8IME4_9HELI</name>
<evidence type="ECO:0000313" key="3">
    <source>
        <dbReference type="Proteomes" id="UP000256514"/>
    </source>
</evidence>
<feature type="compositionally biased region" description="Basic and acidic residues" evidence="1">
    <location>
        <begin position="111"/>
        <end position="128"/>
    </location>
</feature>
<protein>
    <recommendedName>
        <fullName evidence="4">DUF1104 domain-containing protein</fullName>
    </recommendedName>
</protein>
<keyword evidence="3" id="KW-1185">Reference proteome</keyword>
<dbReference type="InterPro" id="IPR038310">
    <property type="entry name" value="DUF1104_sf"/>
</dbReference>
<proteinExistence type="predicted"/>
<dbReference type="EMBL" id="NXLT01000012">
    <property type="protein sequence ID" value="RDU65751.1"/>
    <property type="molecule type" value="Genomic_DNA"/>
</dbReference>
<evidence type="ECO:0000313" key="2">
    <source>
        <dbReference type="EMBL" id="RDU65751.1"/>
    </source>
</evidence>
<evidence type="ECO:0008006" key="4">
    <source>
        <dbReference type="Google" id="ProtNLM"/>
    </source>
</evidence>
<evidence type="ECO:0000256" key="1">
    <source>
        <dbReference type="SAM" id="MobiDB-lite"/>
    </source>
</evidence>
<dbReference type="Gene3D" id="1.20.120.1430">
    <property type="entry name" value="HP0721 helical bundle"/>
    <property type="match status" value="1"/>
</dbReference>
<sequence>MKKILALSLVGSFLVSGLLLGEDFAKKSNKDLINLAGKVKPKDVPEYRLEIAKRIEDMSVKEAREFEESIRKQAQKVYDGMKVKEFRDYKHEAHKALEEFCRKNKEECKLIHPPKPRELHDDRDDKPRPPKPHRK</sequence>
<accession>A0A3D8IME4</accession>
<gene>
    <name evidence="2" type="ORF">CQA54_08565</name>
</gene>
<dbReference type="Pfam" id="PF06518">
    <property type="entry name" value="DUF1104"/>
    <property type="match status" value="1"/>
</dbReference>
<comment type="caution">
    <text evidence="2">The sequence shown here is derived from an EMBL/GenBank/DDBJ whole genome shotgun (WGS) entry which is preliminary data.</text>
</comment>
<dbReference type="RefSeq" id="WP_115571667.1">
    <property type="nucleotide sequence ID" value="NZ_NXLT01000012.1"/>
</dbReference>
<dbReference type="AlphaFoldDB" id="A0A3D8IME4"/>
<dbReference type="OrthoDB" id="5328408at2"/>
<feature type="region of interest" description="Disordered" evidence="1">
    <location>
        <begin position="111"/>
        <end position="135"/>
    </location>
</feature>